<organism evidence="1 2">
    <name type="scientific">Blepharisma stoltei</name>
    <dbReference type="NCBI Taxonomy" id="1481888"/>
    <lineage>
        <taxon>Eukaryota</taxon>
        <taxon>Sar</taxon>
        <taxon>Alveolata</taxon>
        <taxon>Ciliophora</taxon>
        <taxon>Postciliodesmatophora</taxon>
        <taxon>Heterotrichea</taxon>
        <taxon>Heterotrichida</taxon>
        <taxon>Blepharismidae</taxon>
        <taxon>Blepharisma</taxon>
    </lineage>
</organism>
<evidence type="ECO:0008006" key="3">
    <source>
        <dbReference type="Google" id="ProtNLM"/>
    </source>
</evidence>
<dbReference type="GO" id="GO:0006635">
    <property type="term" value="P:fatty acid beta-oxidation"/>
    <property type="evidence" value="ECO:0007669"/>
    <property type="project" value="TreeGrafter"/>
</dbReference>
<gene>
    <name evidence="1" type="ORF">BSTOLATCC_MIC22341</name>
</gene>
<dbReference type="PANTHER" id="PTHR11941:SF75">
    <property type="entry name" value="ENOYL-COA HYDRATASE_ISOMERASE FAMILY PROTEIN"/>
    <property type="match status" value="1"/>
</dbReference>
<dbReference type="GO" id="GO:0005777">
    <property type="term" value="C:peroxisome"/>
    <property type="evidence" value="ECO:0007669"/>
    <property type="project" value="TreeGrafter"/>
</dbReference>
<dbReference type="Gene3D" id="3.90.226.10">
    <property type="entry name" value="2-enoyl-CoA Hydratase, Chain A, domain 1"/>
    <property type="match status" value="1"/>
</dbReference>
<dbReference type="PANTHER" id="PTHR11941">
    <property type="entry name" value="ENOYL-COA HYDRATASE-RELATED"/>
    <property type="match status" value="1"/>
</dbReference>
<protein>
    <recommendedName>
        <fullName evidence="3">Enoyl-CoA hydratase</fullName>
    </recommendedName>
</protein>
<sequence length="237" mass="26204">MAELSCEKSMYLMKMPVAFSAETFQDINEKLDIIEKAQGPKVLIVTSKHPRLFSGGLDLKEIQKKGLDYALALYDGILKLSARFLQIGFPTIAAINGPCFGAGFLLALAMDYRLSVPSAKFAMREINLGMPLTPKGCAIFKAKLNPKMYRNILIGGKSLSAGEGKDEGFIDEIVEKSELIIKSKELAETLADLGNKNEVYSCVKSSMYHDPIKVISSDDNLHEYCLKILKNNFNPKL</sequence>
<name>A0AAU9J0T5_9CILI</name>
<dbReference type="GO" id="GO:0004165">
    <property type="term" value="F:delta(3)-delta(2)-enoyl-CoA isomerase activity"/>
    <property type="evidence" value="ECO:0007669"/>
    <property type="project" value="TreeGrafter"/>
</dbReference>
<dbReference type="InterPro" id="IPR029045">
    <property type="entry name" value="ClpP/crotonase-like_dom_sf"/>
</dbReference>
<comment type="caution">
    <text evidence="1">The sequence shown here is derived from an EMBL/GenBank/DDBJ whole genome shotgun (WGS) entry which is preliminary data.</text>
</comment>
<dbReference type="InterPro" id="IPR001753">
    <property type="entry name" value="Enoyl-CoA_hydra/iso"/>
</dbReference>
<keyword evidence="2" id="KW-1185">Reference proteome</keyword>
<dbReference type="AlphaFoldDB" id="A0AAU9J0T5"/>
<dbReference type="EMBL" id="CAJZBQ010000021">
    <property type="protein sequence ID" value="CAG9318984.1"/>
    <property type="molecule type" value="Genomic_DNA"/>
</dbReference>
<dbReference type="CDD" id="cd06558">
    <property type="entry name" value="crotonase-like"/>
    <property type="match status" value="1"/>
</dbReference>
<dbReference type="Proteomes" id="UP001162131">
    <property type="component" value="Unassembled WGS sequence"/>
</dbReference>
<evidence type="ECO:0000313" key="1">
    <source>
        <dbReference type="EMBL" id="CAG9318984.1"/>
    </source>
</evidence>
<proteinExistence type="predicted"/>
<dbReference type="Pfam" id="PF00378">
    <property type="entry name" value="ECH_1"/>
    <property type="match status" value="1"/>
</dbReference>
<accession>A0AAU9J0T5</accession>
<dbReference type="SUPFAM" id="SSF52096">
    <property type="entry name" value="ClpP/crotonase"/>
    <property type="match status" value="1"/>
</dbReference>
<reference evidence="1" key="1">
    <citation type="submission" date="2021-09" db="EMBL/GenBank/DDBJ databases">
        <authorList>
            <consortium name="AG Swart"/>
            <person name="Singh M."/>
            <person name="Singh A."/>
            <person name="Seah K."/>
            <person name="Emmerich C."/>
        </authorList>
    </citation>
    <scope>NUCLEOTIDE SEQUENCE</scope>
    <source>
        <strain evidence="1">ATCC30299</strain>
    </source>
</reference>
<evidence type="ECO:0000313" key="2">
    <source>
        <dbReference type="Proteomes" id="UP001162131"/>
    </source>
</evidence>